<sequence length="529" mass="59586">MRNKFQLAIDALPVHFTQLREGGIYWLTVDDEAVADLLLVSFIQGLLPDSRYFLTSSLPMTEALQSALHHPQVRGELFALTQDPQGEWLRRLPAEMEWFGISKAADLLVVRYRCDGLEKDPDAQAAQLLRLDRALQQFTHWAEQQELAVLVIGSGAHSSQQRQWLNRGNNWLSGCVHLSRQGELVDYDLAYWRNEMGVTSGMRLMLLQRDTQLVLHTERGSLSSASLADDDVVLAMQEVLANTIAPSAHWKLFPDRARLMEAALQAVKATVIFAITESSQTEALARDIYQLRSERGARLKIVVREAANCLRNLDDRLFLSAGANMVMPFACHVSRFIGLLQMVQGQVYPHMIRPEIDSLLAASQPQRLKGYLPAAEFIRLLQDEMRRSLTSETRGLMLILTPAMSLSMTDALAQCEMRRQGDVLTVADNHIYVFFFACRPNDAERALQNAFYLPVNTLFTESQVLSVREEIQEALARLQQLPEQPDFTAELTARAGVRDPQLQSSKVEMTALERNHAAVKPITLPIKAI</sequence>
<dbReference type="Proteomes" id="UP000664658">
    <property type="component" value="Unassembled WGS sequence"/>
</dbReference>
<dbReference type="GO" id="GO:0035438">
    <property type="term" value="F:cyclic-di-GMP binding"/>
    <property type="evidence" value="ECO:0007669"/>
    <property type="project" value="InterPro"/>
</dbReference>
<dbReference type="RefSeq" id="WP_207541676.1">
    <property type="nucleotide sequence ID" value="NZ_JAFNAA010000003.1"/>
</dbReference>
<dbReference type="EMBL" id="JAFNAA010000003">
    <property type="protein sequence ID" value="MBO1107413.1"/>
    <property type="molecule type" value="Genomic_DNA"/>
</dbReference>
<organism evidence="2 3">
    <name type="scientific">Plesiomonas shigelloides</name>
    <name type="common">Aeromonas shigelloides</name>
    <dbReference type="NCBI Taxonomy" id="703"/>
    <lineage>
        <taxon>Bacteria</taxon>
        <taxon>Pseudomonadati</taxon>
        <taxon>Pseudomonadota</taxon>
        <taxon>Gammaproteobacteria</taxon>
        <taxon>Enterobacterales</taxon>
        <taxon>Enterobacteriaceae</taxon>
        <taxon>Plesiomonas</taxon>
    </lineage>
</organism>
<evidence type="ECO:0000256" key="1">
    <source>
        <dbReference type="NCBIfam" id="TIGR03369"/>
    </source>
</evidence>
<evidence type="ECO:0000313" key="2">
    <source>
        <dbReference type="EMBL" id="MBO1107413.1"/>
    </source>
</evidence>
<dbReference type="InterPro" id="IPR017745">
    <property type="entry name" value="BcsE"/>
</dbReference>
<dbReference type="Pfam" id="PF10995">
    <property type="entry name" value="CBP_BcsE"/>
    <property type="match status" value="1"/>
</dbReference>
<dbReference type="AlphaFoldDB" id="A0A8I2B4C4"/>
<reference evidence="2" key="1">
    <citation type="submission" date="2021-03" db="EMBL/GenBank/DDBJ databases">
        <title>Plesiomonas shigelloides zfcc0051, isolated from zebrafish feces.</title>
        <authorList>
            <person name="Vanderhoek Z."/>
            <person name="Gaulke C."/>
        </authorList>
    </citation>
    <scope>NUCLEOTIDE SEQUENCE</scope>
    <source>
        <strain evidence="2">Zfcc0051</strain>
    </source>
</reference>
<accession>A0A8I2B4C4</accession>
<protein>
    <recommendedName>
        <fullName evidence="1">Cellulose biosynthesis protein BcsE</fullName>
    </recommendedName>
</protein>
<comment type="caution">
    <text evidence="2">The sequence shown here is derived from an EMBL/GenBank/DDBJ whole genome shotgun (WGS) entry which is preliminary data.</text>
</comment>
<proteinExistence type="predicted"/>
<evidence type="ECO:0000313" key="3">
    <source>
        <dbReference type="Proteomes" id="UP000664658"/>
    </source>
</evidence>
<gene>
    <name evidence="2" type="primary">bcsE</name>
    <name evidence="2" type="ORF">J2R62_04105</name>
</gene>
<name>A0A8I2B4C4_PLESH</name>
<dbReference type="NCBIfam" id="TIGR03369">
    <property type="entry name" value="cellulose_bcsE"/>
    <property type="match status" value="1"/>
</dbReference>